<dbReference type="OrthoDB" id="9812260at2"/>
<dbReference type="NCBIfam" id="TIGR00254">
    <property type="entry name" value="GGDEF"/>
    <property type="match status" value="1"/>
</dbReference>
<dbReference type="EMBL" id="SAWY01000013">
    <property type="protein sequence ID" value="TPH16471.1"/>
    <property type="molecule type" value="Genomic_DNA"/>
</dbReference>
<comment type="cofactor">
    <cofactor evidence="1">
        <name>Mg(2+)</name>
        <dbReference type="ChEBI" id="CHEBI:18420"/>
    </cofactor>
</comment>
<dbReference type="GO" id="GO:0052621">
    <property type="term" value="F:diguanylate cyclase activity"/>
    <property type="evidence" value="ECO:0007669"/>
    <property type="project" value="UniProtKB-EC"/>
</dbReference>
<dbReference type="GO" id="GO:1902201">
    <property type="term" value="P:negative regulation of bacterial-type flagellum-dependent cell motility"/>
    <property type="evidence" value="ECO:0007669"/>
    <property type="project" value="TreeGrafter"/>
</dbReference>
<dbReference type="InterPro" id="IPR001789">
    <property type="entry name" value="Sig_transdc_resp-reg_receiver"/>
</dbReference>
<gene>
    <name evidence="7" type="ORF">EPA86_06955</name>
</gene>
<organism evidence="7 8">
    <name type="scientific">Litorilituus lipolyticus</name>
    <dbReference type="NCBI Taxonomy" id="2491017"/>
    <lineage>
        <taxon>Bacteria</taxon>
        <taxon>Pseudomonadati</taxon>
        <taxon>Pseudomonadota</taxon>
        <taxon>Gammaproteobacteria</taxon>
        <taxon>Alteromonadales</taxon>
        <taxon>Colwelliaceae</taxon>
        <taxon>Litorilituus</taxon>
    </lineage>
</organism>
<evidence type="ECO:0000256" key="2">
    <source>
        <dbReference type="ARBA" id="ARBA00012528"/>
    </source>
</evidence>
<evidence type="ECO:0000313" key="8">
    <source>
        <dbReference type="Proteomes" id="UP000315303"/>
    </source>
</evidence>
<proteinExistence type="predicted"/>
<dbReference type="PANTHER" id="PTHR45138">
    <property type="entry name" value="REGULATORY COMPONENTS OF SENSORY TRANSDUCTION SYSTEM"/>
    <property type="match status" value="1"/>
</dbReference>
<dbReference type="GO" id="GO:0000160">
    <property type="term" value="P:phosphorelay signal transduction system"/>
    <property type="evidence" value="ECO:0007669"/>
    <property type="project" value="InterPro"/>
</dbReference>
<dbReference type="EC" id="2.7.7.65" evidence="2"/>
<feature type="modified residue" description="4-aspartylphosphate" evidence="4">
    <location>
        <position position="75"/>
    </location>
</feature>
<accession>A0A502L2K2</accession>
<evidence type="ECO:0000256" key="1">
    <source>
        <dbReference type="ARBA" id="ARBA00001946"/>
    </source>
</evidence>
<dbReference type="InterPro" id="IPR000160">
    <property type="entry name" value="GGDEF_dom"/>
</dbReference>
<dbReference type="FunFam" id="3.30.70.270:FF:000001">
    <property type="entry name" value="Diguanylate cyclase domain protein"/>
    <property type="match status" value="1"/>
</dbReference>
<dbReference type="Pfam" id="PF00990">
    <property type="entry name" value="GGDEF"/>
    <property type="match status" value="1"/>
</dbReference>
<evidence type="ECO:0000313" key="7">
    <source>
        <dbReference type="EMBL" id="TPH16471.1"/>
    </source>
</evidence>
<dbReference type="SMART" id="SM00267">
    <property type="entry name" value="GGDEF"/>
    <property type="match status" value="1"/>
</dbReference>
<reference evidence="7 8" key="1">
    <citation type="submission" date="2019-01" db="EMBL/GenBank/DDBJ databases">
        <title>Litorilituus lipolytica sp. nov., isolated from intertidal sand of the Yellow Sea in China.</title>
        <authorList>
            <person name="Liu A."/>
        </authorList>
    </citation>
    <scope>NUCLEOTIDE SEQUENCE [LARGE SCALE GENOMIC DNA]</scope>
    <source>
        <strain evidence="7 8">RZ04</strain>
    </source>
</reference>
<feature type="modified residue" description="4-aspartylphosphate" evidence="4">
    <location>
        <position position="196"/>
    </location>
</feature>
<dbReference type="AlphaFoldDB" id="A0A502L2K2"/>
<evidence type="ECO:0000256" key="4">
    <source>
        <dbReference type="PROSITE-ProRule" id="PRU00169"/>
    </source>
</evidence>
<evidence type="ECO:0000259" key="6">
    <source>
        <dbReference type="PROSITE" id="PS50887"/>
    </source>
</evidence>
<dbReference type="Gene3D" id="3.30.70.270">
    <property type="match status" value="1"/>
</dbReference>
<dbReference type="PROSITE" id="PS50110">
    <property type="entry name" value="RESPONSE_REGULATORY"/>
    <property type="match status" value="2"/>
</dbReference>
<dbReference type="Proteomes" id="UP000315303">
    <property type="component" value="Unassembled WGS sequence"/>
</dbReference>
<dbReference type="CDD" id="cd01949">
    <property type="entry name" value="GGDEF"/>
    <property type="match status" value="1"/>
</dbReference>
<dbReference type="SUPFAM" id="SSF52172">
    <property type="entry name" value="CheY-like"/>
    <property type="match status" value="2"/>
</dbReference>
<feature type="domain" description="GGDEF" evidence="6">
    <location>
        <begin position="306"/>
        <end position="433"/>
    </location>
</feature>
<dbReference type="GO" id="GO:0005886">
    <property type="term" value="C:plasma membrane"/>
    <property type="evidence" value="ECO:0007669"/>
    <property type="project" value="TreeGrafter"/>
</dbReference>
<comment type="caution">
    <text evidence="7">The sequence shown here is derived from an EMBL/GenBank/DDBJ whole genome shotgun (WGS) entry which is preliminary data.</text>
</comment>
<dbReference type="RefSeq" id="WP_140602707.1">
    <property type="nucleotide sequence ID" value="NZ_SAWY01000013.1"/>
</dbReference>
<keyword evidence="4" id="KW-0597">Phosphoprotein</keyword>
<dbReference type="PROSITE" id="PS50887">
    <property type="entry name" value="GGDEF"/>
    <property type="match status" value="1"/>
</dbReference>
<protein>
    <recommendedName>
        <fullName evidence="2">diguanylate cyclase</fullName>
        <ecNumber evidence="2">2.7.7.65</ecNumber>
    </recommendedName>
</protein>
<keyword evidence="8" id="KW-1185">Reference proteome</keyword>
<dbReference type="GO" id="GO:0043709">
    <property type="term" value="P:cell adhesion involved in single-species biofilm formation"/>
    <property type="evidence" value="ECO:0007669"/>
    <property type="project" value="TreeGrafter"/>
</dbReference>
<dbReference type="Pfam" id="PF00072">
    <property type="entry name" value="Response_reg"/>
    <property type="match status" value="2"/>
</dbReference>
<feature type="domain" description="Response regulatory" evidence="5">
    <location>
        <begin position="146"/>
        <end position="263"/>
    </location>
</feature>
<feature type="domain" description="Response regulatory" evidence="5">
    <location>
        <begin position="23"/>
        <end position="138"/>
    </location>
</feature>
<name>A0A502L2K2_9GAMM</name>
<dbReference type="InterPro" id="IPR050469">
    <property type="entry name" value="Diguanylate_Cyclase"/>
</dbReference>
<dbReference type="InterPro" id="IPR011006">
    <property type="entry name" value="CheY-like_superfamily"/>
</dbReference>
<evidence type="ECO:0000256" key="3">
    <source>
        <dbReference type="ARBA" id="ARBA00034247"/>
    </source>
</evidence>
<dbReference type="InterPro" id="IPR043128">
    <property type="entry name" value="Rev_trsase/Diguanyl_cyclase"/>
</dbReference>
<dbReference type="Gene3D" id="3.40.50.2300">
    <property type="match status" value="2"/>
</dbReference>
<evidence type="ECO:0000259" key="5">
    <source>
        <dbReference type="PROSITE" id="PS50110"/>
    </source>
</evidence>
<sequence>MVLVRDNVRKKDNSKHLIPIDKPILLIEDQESMLLMLKGLIQEKYKIEIHTASNYAQAKALLSKHRHEYYLAICDLHLPDAPNGEIVSLLNRANVKMITLTGTFGERDKTSILPKGVIDYIIKDSINAYEYVVELVGRLYNNCHHKVLVVDDSAISCTMIANMLTMQNFEVLVAEDGVQALEVYKNNSGINLIITDYHMPNMDGFTLTLNLRKDYSKEQLAIIGLSASGDTDLGAQFIKYGANDFLAKPIRYEELLCRVNQNISMLEYMEALRNAANRDFLTSLYNRRYFFSQGKQIFQQAIDNESDISVAMLDIDHFKQINDNYGHEAGDDLLIHFSEQLTEHFEKDLIARIGGEEFVILFDGLTDDIVIKMLNDFREKIAAQVITCDEAKISMTVSIGFNSHKEQHLDAMLKIADENLYKAKQSGRNQVVG</sequence>
<dbReference type="InterPro" id="IPR029787">
    <property type="entry name" value="Nucleotide_cyclase"/>
</dbReference>
<dbReference type="SUPFAM" id="SSF55073">
    <property type="entry name" value="Nucleotide cyclase"/>
    <property type="match status" value="1"/>
</dbReference>
<comment type="catalytic activity">
    <reaction evidence="3">
        <text>2 GTP = 3',3'-c-di-GMP + 2 diphosphate</text>
        <dbReference type="Rhea" id="RHEA:24898"/>
        <dbReference type="ChEBI" id="CHEBI:33019"/>
        <dbReference type="ChEBI" id="CHEBI:37565"/>
        <dbReference type="ChEBI" id="CHEBI:58805"/>
        <dbReference type="EC" id="2.7.7.65"/>
    </reaction>
</comment>
<dbReference type="SMART" id="SM00448">
    <property type="entry name" value="REC"/>
    <property type="match status" value="2"/>
</dbReference>
<dbReference type="PANTHER" id="PTHR45138:SF9">
    <property type="entry name" value="DIGUANYLATE CYCLASE DGCM-RELATED"/>
    <property type="match status" value="1"/>
</dbReference>